<evidence type="ECO:0000313" key="2">
    <source>
        <dbReference type="Proteomes" id="UP001501166"/>
    </source>
</evidence>
<comment type="caution">
    <text evidence="1">The sequence shown here is derived from an EMBL/GenBank/DDBJ whole genome shotgun (WGS) entry which is preliminary data.</text>
</comment>
<accession>A0ABN0XNU2</accession>
<dbReference type="PANTHER" id="PTHR34309">
    <property type="entry name" value="SLR1406 PROTEIN"/>
    <property type="match status" value="1"/>
</dbReference>
<sequence>MDVKLNTVKQVSLESVKRMAQAAEAKAEEIKVPIVFAAVDTGGNLMLLHRMEEAFFTSVEIAINKAFTSVALKASTDTIAPLVQPGESLYGLELSNNCKIVPFGGGFPIVVDGDVVGAVGVSGGSVEEDMAIARAALNM</sequence>
<evidence type="ECO:0008006" key="3">
    <source>
        <dbReference type="Google" id="ProtNLM"/>
    </source>
</evidence>
<keyword evidence="2" id="KW-1185">Reference proteome</keyword>
<name>A0ABN0XNU2_9LACT</name>
<dbReference type="Gene3D" id="3.30.450.150">
    <property type="entry name" value="Haem-degrading domain"/>
    <property type="match status" value="1"/>
</dbReference>
<dbReference type="Proteomes" id="UP001501166">
    <property type="component" value="Unassembled WGS sequence"/>
</dbReference>
<evidence type="ECO:0000313" key="1">
    <source>
        <dbReference type="EMBL" id="GAA0368847.1"/>
    </source>
</evidence>
<dbReference type="InterPro" id="IPR038084">
    <property type="entry name" value="PduO/GlcC-like_sf"/>
</dbReference>
<proteinExistence type="predicted"/>
<protein>
    <recommendedName>
        <fullName evidence="3">Heme-binding protein</fullName>
    </recommendedName>
</protein>
<dbReference type="RefSeq" id="WP_343756380.1">
    <property type="nucleotide sequence ID" value="NZ_BAAACW010000136.1"/>
</dbReference>
<dbReference type="InterPro" id="IPR005624">
    <property type="entry name" value="PduO/GlcC-like"/>
</dbReference>
<dbReference type="Pfam" id="PF03928">
    <property type="entry name" value="HbpS-like"/>
    <property type="match status" value="1"/>
</dbReference>
<dbReference type="SUPFAM" id="SSF143744">
    <property type="entry name" value="GlcG-like"/>
    <property type="match status" value="1"/>
</dbReference>
<dbReference type="InterPro" id="IPR052517">
    <property type="entry name" value="GlcG_carb_metab_protein"/>
</dbReference>
<gene>
    <name evidence="1" type="ORF">GCM10008932_20640</name>
</gene>
<organism evidence="1 2">
    <name type="scientific">Alkalibacterium iburiense</name>
    <dbReference type="NCBI Taxonomy" id="290589"/>
    <lineage>
        <taxon>Bacteria</taxon>
        <taxon>Bacillati</taxon>
        <taxon>Bacillota</taxon>
        <taxon>Bacilli</taxon>
        <taxon>Lactobacillales</taxon>
        <taxon>Carnobacteriaceae</taxon>
        <taxon>Alkalibacterium</taxon>
    </lineage>
</organism>
<dbReference type="EMBL" id="BAAACW010000136">
    <property type="protein sequence ID" value="GAA0368847.1"/>
    <property type="molecule type" value="Genomic_DNA"/>
</dbReference>
<dbReference type="PANTHER" id="PTHR34309:SF1">
    <property type="entry name" value="PROTEIN GLCG"/>
    <property type="match status" value="1"/>
</dbReference>
<reference evidence="1 2" key="1">
    <citation type="journal article" date="2019" name="Int. J. Syst. Evol. Microbiol.">
        <title>The Global Catalogue of Microorganisms (GCM) 10K type strain sequencing project: providing services to taxonomists for standard genome sequencing and annotation.</title>
        <authorList>
            <consortium name="The Broad Institute Genomics Platform"/>
            <consortium name="The Broad Institute Genome Sequencing Center for Infectious Disease"/>
            <person name="Wu L."/>
            <person name="Ma J."/>
        </authorList>
    </citation>
    <scope>NUCLEOTIDE SEQUENCE [LARGE SCALE GENOMIC DNA]</scope>
    <source>
        <strain evidence="1 2">JCM 12662</strain>
    </source>
</reference>